<dbReference type="EMBL" id="MU277235">
    <property type="protein sequence ID" value="KAI0058416.1"/>
    <property type="molecule type" value="Genomic_DNA"/>
</dbReference>
<gene>
    <name evidence="1" type="ORF">BV25DRAFT_1234677</name>
</gene>
<organism evidence="1 2">
    <name type="scientific">Artomyces pyxidatus</name>
    <dbReference type="NCBI Taxonomy" id="48021"/>
    <lineage>
        <taxon>Eukaryota</taxon>
        <taxon>Fungi</taxon>
        <taxon>Dikarya</taxon>
        <taxon>Basidiomycota</taxon>
        <taxon>Agaricomycotina</taxon>
        <taxon>Agaricomycetes</taxon>
        <taxon>Russulales</taxon>
        <taxon>Auriscalpiaceae</taxon>
        <taxon>Artomyces</taxon>
    </lineage>
</organism>
<dbReference type="Proteomes" id="UP000814140">
    <property type="component" value="Unassembled WGS sequence"/>
</dbReference>
<reference evidence="1" key="2">
    <citation type="journal article" date="2022" name="New Phytol.">
        <title>Evolutionary transition to the ectomycorrhizal habit in the genomes of a hyperdiverse lineage of mushroom-forming fungi.</title>
        <authorList>
            <person name="Looney B."/>
            <person name="Miyauchi S."/>
            <person name="Morin E."/>
            <person name="Drula E."/>
            <person name="Courty P.E."/>
            <person name="Kohler A."/>
            <person name="Kuo A."/>
            <person name="LaButti K."/>
            <person name="Pangilinan J."/>
            <person name="Lipzen A."/>
            <person name="Riley R."/>
            <person name="Andreopoulos W."/>
            <person name="He G."/>
            <person name="Johnson J."/>
            <person name="Nolan M."/>
            <person name="Tritt A."/>
            <person name="Barry K.W."/>
            <person name="Grigoriev I.V."/>
            <person name="Nagy L.G."/>
            <person name="Hibbett D."/>
            <person name="Henrissat B."/>
            <person name="Matheny P.B."/>
            <person name="Labbe J."/>
            <person name="Martin F.M."/>
        </authorList>
    </citation>
    <scope>NUCLEOTIDE SEQUENCE</scope>
    <source>
        <strain evidence="1">HHB10654</strain>
    </source>
</reference>
<proteinExistence type="predicted"/>
<comment type="caution">
    <text evidence="1">The sequence shown here is derived from an EMBL/GenBank/DDBJ whole genome shotgun (WGS) entry which is preliminary data.</text>
</comment>
<reference evidence="1" key="1">
    <citation type="submission" date="2021-03" db="EMBL/GenBank/DDBJ databases">
        <authorList>
            <consortium name="DOE Joint Genome Institute"/>
            <person name="Ahrendt S."/>
            <person name="Looney B.P."/>
            <person name="Miyauchi S."/>
            <person name="Morin E."/>
            <person name="Drula E."/>
            <person name="Courty P.E."/>
            <person name="Chicoki N."/>
            <person name="Fauchery L."/>
            <person name="Kohler A."/>
            <person name="Kuo A."/>
            <person name="Labutti K."/>
            <person name="Pangilinan J."/>
            <person name="Lipzen A."/>
            <person name="Riley R."/>
            <person name="Andreopoulos W."/>
            <person name="He G."/>
            <person name="Johnson J."/>
            <person name="Barry K.W."/>
            <person name="Grigoriev I.V."/>
            <person name="Nagy L."/>
            <person name="Hibbett D."/>
            <person name="Henrissat B."/>
            <person name="Matheny P.B."/>
            <person name="Labbe J."/>
            <person name="Martin F."/>
        </authorList>
    </citation>
    <scope>NUCLEOTIDE SEQUENCE</scope>
    <source>
        <strain evidence="1">HHB10654</strain>
    </source>
</reference>
<protein>
    <submittedName>
        <fullName evidence="1">Uncharacterized protein</fullName>
    </submittedName>
</protein>
<keyword evidence="2" id="KW-1185">Reference proteome</keyword>
<accession>A0ACB8SRR5</accession>
<name>A0ACB8SRR5_9AGAM</name>
<evidence type="ECO:0000313" key="1">
    <source>
        <dbReference type="EMBL" id="KAI0058416.1"/>
    </source>
</evidence>
<sequence length="357" mass="39279">MATQTKRTRSQLTITDYFSRHQAQAAHSPYKLAKEAARLNIYSNSSETTTPDPPNLEAHDEESLPSHNTTRPKKRSSSPFQREDVGGENGARVMKRVKRDGSDIEAQDASSDHRGMLPGSTQPSGPFDFSVISPRRPAPSSSSPSTPRRRAQSVPPSPSSAVPHFDLMKLESSPARAPSTSPTRQQLRFTSMPRVLEAIGDDMDVDVDADHLRPLLPLEQPATPHQTNGDVRIYATPRASDALDISVHSPLTPLPPTPAPFSHSVIHTSSDISSESVALSVNQHRELRPSTWARVPIPPLSCLGTKQPQKLLNLQPPSSRQVRVHRLKKGRKRRRLHSSRPPSPSAVYRDRPSTLGN</sequence>
<evidence type="ECO:0000313" key="2">
    <source>
        <dbReference type="Proteomes" id="UP000814140"/>
    </source>
</evidence>